<dbReference type="Proteomes" id="UP000694544">
    <property type="component" value="Unplaced"/>
</dbReference>
<accession>A0A8C6E656</accession>
<evidence type="ECO:0000313" key="4">
    <source>
        <dbReference type="Ensembl" id="ENSMMSP00000024969.1"/>
    </source>
</evidence>
<dbReference type="PROSITE" id="PS00213">
    <property type="entry name" value="LIPOCALIN"/>
    <property type="match status" value="1"/>
</dbReference>
<reference evidence="4" key="1">
    <citation type="submission" date="2025-08" db="UniProtKB">
        <authorList>
            <consortium name="Ensembl"/>
        </authorList>
    </citation>
    <scope>IDENTIFICATION</scope>
</reference>
<evidence type="ECO:0000256" key="1">
    <source>
        <dbReference type="ARBA" id="ARBA00006889"/>
    </source>
</evidence>
<feature type="compositionally biased region" description="Pro residues" evidence="2">
    <location>
        <begin position="156"/>
        <end position="169"/>
    </location>
</feature>
<name>A0A8C6E656_MOSMO</name>
<evidence type="ECO:0008006" key="6">
    <source>
        <dbReference type="Google" id="ProtNLM"/>
    </source>
</evidence>
<evidence type="ECO:0000256" key="2">
    <source>
        <dbReference type="SAM" id="MobiDB-lite"/>
    </source>
</evidence>
<evidence type="ECO:0000256" key="3">
    <source>
        <dbReference type="SAM" id="SignalP"/>
    </source>
</evidence>
<dbReference type="Ensembl" id="ENSMMST00000027580.1">
    <property type="protein sequence ID" value="ENSMMSP00000024969.1"/>
    <property type="gene ID" value="ENSMMSG00000018670.1"/>
</dbReference>
<dbReference type="GeneTree" id="ENSGT01050000244868"/>
<dbReference type="PANTHER" id="PTHR11430">
    <property type="entry name" value="LIPOCALIN"/>
    <property type="match status" value="1"/>
</dbReference>
<dbReference type="AlphaFoldDB" id="A0A8C6E656"/>
<dbReference type="GO" id="GO:0036094">
    <property type="term" value="F:small molecule binding"/>
    <property type="evidence" value="ECO:0007669"/>
    <property type="project" value="InterPro"/>
</dbReference>
<dbReference type="InterPro" id="IPR002345">
    <property type="entry name" value="Lipocalin"/>
</dbReference>
<proteinExistence type="inferred from homology"/>
<evidence type="ECO:0000313" key="5">
    <source>
        <dbReference type="Proteomes" id="UP000694544"/>
    </source>
</evidence>
<comment type="similarity">
    <text evidence="1">Belongs to the calycin superfamily. Lipocalin family.</text>
</comment>
<reference evidence="4" key="2">
    <citation type="submission" date="2025-09" db="UniProtKB">
        <authorList>
            <consortium name="Ensembl"/>
        </authorList>
    </citation>
    <scope>IDENTIFICATION</scope>
</reference>
<dbReference type="InterPro" id="IPR012674">
    <property type="entry name" value="Calycin"/>
</dbReference>
<keyword evidence="3" id="KW-0732">Signal</keyword>
<dbReference type="Gene3D" id="2.40.128.20">
    <property type="match status" value="1"/>
</dbReference>
<dbReference type="PANTHER" id="PTHR11430:SF79">
    <property type="entry name" value="EPIDIDYMAL-SPECIFIC LIPOCALIN-10"/>
    <property type="match status" value="1"/>
</dbReference>
<feature type="chain" id="PRO_5034316213" description="Epididymal-specific lipocalin-10" evidence="3">
    <location>
        <begin position="23"/>
        <end position="228"/>
    </location>
</feature>
<organism evidence="4 5">
    <name type="scientific">Moschus moschiferus</name>
    <name type="common">Siberian musk deer</name>
    <name type="synonym">Moschus sibiricus</name>
    <dbReference type="NCBI Taxonomy" id="68415"/>
    <lineage>
        <taxon>Eukaryota</taxon>
        <taxon>Metazoa</taxon>
        <taxon>Chordata</taxon>
        <taxon>Craniata</taxon>
        <taxon>Vertebrata</taxon>
        <taxon>Euteleostomi</taxon>
        <taxon>Mammalia</taxon>
        <taxon>Eutheria</taxon>
        <taxon>Laurasiatheria</taxon>
        <taxon>Artiodactyla</taxon>
        <taxon>Ruminantia</taxon>
        <taxon>Pecora</taxon>
        <taxon>Moschidae</taxon>
        <taxon>Moschus</taxon>
    </lineage>
</organism>
<feature type="signal peptide" evidence="3">
    <location>
        <begin position="1"/>
        <end position="22"/>
    </location>
</feature>
<dbReference type="InterPro" id="IPR022272">
    <property type="entry name" value="Lipocalin_CS"/>
</dbReference>
<dbReference type="SUPFAM" id="SSF50814">
    <property type="entry name" value="Lipocalins"/>
    <property type="match status" value="1"/>
</dbReference>
<feature type="region of interest" description="Disordered" evidence="2">
    <location>
        <begin position="146"/>
        <end position="174"/>
    </location>
</feature>
<keyword evidence="5" id="KW-1185">Reference proteome</keyword>
<sequence>MGLGWQPALLALLLGLGGGSWAQEQLPRESHNLNWHKFSGFWYILAVASDAQGMLPHQGQRKLGASVVQVQEVGRLEVVLAWSRSRGCQTHSLILRRDRKKPVFRNTLRGVEGFRVMVPDYSASVVYLRLGRAGRTTRTLLLFSESRGRSPVGPAGRPPPEPAWEPPLPADASRHPPGAAVLWPGARGRSGAGWCRGPGHPLTGGSDAAALVRTCPQPLQADRPCAAS</sequence>
<protein>
    <recommendedName>
        <fullName evidence="6">Epididymal-specific lipocalin-10</fullName>
    </recommendedName>
</protein>